<accession>A0A246J385</accession>
<evidence type="ECO:0000256" key="3">
    <source>
        <dbReference type="ARBA" id="ARBA00023125"/>
    </source>
</evidence>
<reference evidence="6 7" key="1">
    <citation type="journal article" date="2008" name="Int. J. Syst. Evol. Microbiol.">
        <title>Description of Roseateles aquatilis sp. nov. and Roseateles terrae sp. nov., in the class Betaproteobacteria, and emended description of the genus Roseateles.</title>
        <authorList>
            <person name="Gomila M."/>
            <person name="Bowien B."/>
            <person name="Falsen E."/>
            <person name="Moore E.R."/>
            <person name="Lalucat J."/>
        </authorList>
    </citation>
    <scope>NUCLEOTIDE SEQUENCE [LARGE SCALE GENOMIC DNA]</scope>
    <source>
        <strain evidence="6 7">CCUG 48205</strain>
    </source>
</reference>
<evidence type="ECO:0000256" key="4">
    <source>
        <dbReference type="ARBA" id="ARBA00023163"/>
    </source>
</evidence>
<name>A0A246J385_9BURK</name>
<feature type="domain" description="HTH lysR-type" evidence="5">
    <location>
        <begin position="1"/>
        <end position="59"/>
    </location>
</feature>
<gene>
    <name evidence="6" type="ORF">CDN99_19600</name>
</gene>
<evidence type="ECO:0000256" key="2">
    <source>
        <dbReference type="ARBA" id="ARBA00023015"/>
    </source>
</evidence>
<dbReference type="Pfam" id="PF00126">
    <property type="entry name" value="HTH_1"/>
    <property type="match status" value="1"/>
</dbReference>
<dbReference type="InterPro" id="IPR036388">
    <property type="entry name" value="WH-like_DNA-bd_sf"/>
</dbReference>
<dbReference type="InterPro" id="IPR036390">
    <property type="entry name" value="WH_DNA-bd_sf"/>
</dbReference>
<dbReference type="GO" id="GO:0003700">
    <property type="term" value="F:DNA-binding transcription factor activity"/>
    <property type="evidence" value="ECO:0007669"/>
    <property type="project" value="InterPro"/>
</dbReference>
<dbReference type="GO" id="GO:0006351">
    <property type="term" value="P:DNA-templated transcription"/>
    <property type="evidence" value="ECO:0007669"/>
    <property type="project" value="TreeGrafter"/>
</dbReference>
<dbReference type="RefSeq" id="WP_088386580.1">
    <property type="nucleotide sequence ID" value="NZ_NIOF01000010.1"/>
</dbReference>
<dbReference type="OrthoDB" id="9786526at2"/>
<comment type="similarity">
    <text evidence="1">Belongs to the LysR transcriptional regulatory family.</text>
</comment>
<dbReference type="PANTHER" id="PTHR30537:SF21">
    <property type="entry name" value="HTH-TYPE TRANSCRIPTIONAL REGULATOR SINR-RELATED"/>
    <property type="match status" value="1"/>
</dbReference>
<dbReference type="InterPro" id="IPR000847">
    <property type="entry name" value="LysR_HTH_N"/>
</dbReference>
<keyword evidence="2" id="KW-0805">Transcription regulation</keyword>
<dbReference type="Gene3D" id="3.40.190.290">
    <property type="match status" value="1"/>
</dbReference>
<evidence type="ECO:0000313" key="7">
    <source>
        <dbReference type="Proteomes" id="UP000197468"/>
    </source>
</evidence>
<dbReference type="GO" id="GO:0043565">
    <property type="term" value="F:sequence-specific DNA binding"/>
    <property type="evidence" value="ECO:0007669"/>
    <property type="project" value="TreeGrafter"/>
</dbReference>
<keyword evidence="3" id="KW-0238">DNA-binding</keyword>
<evidence type="ECO:0000256" key="1">
    <source>
        <dbReference type="ARBA" id="ARBA00009437"/>
    </source>
</evidence>
<dbReference type="Pfam" id="PF03466">
    <property type="entry name" value="LysR_substrate"/>
    <property type="match status" value="1"/>
</dbReference>
<dbReference type="EMBL" id="NIOF01000010">
    <property type="protein sequence ID" value="OWQ86912.1"/>
    <property type="molecule type" value="Genomic_DNA"/>
</dbReference>
<dbReference type="FunFam" id="1.10.10.10:FF:000001">
    <property type="entry name" value="LysR family transcriptional regulator"/>
    <property type="match status" value="1"/>
</dbReference>
<sequence length="307" mass="33926">MKAFSDLRLFFRAARCTSLSEAARSLDLTPASASAAIQRLEDEIGVPLFVRSTRSLRLTPQGEQFLSTCEPALDTIVSAVEELEVGQNALSGTVNLAMPSDLGRNVVLGWIAEFQRLNPGVHVKVHISDHLVGMYRDQVDVALRYGACPDSSLIALPLASSNRRVLCAAPSYIEKHGAPLTPGALVEHNCLCFMLGDRMHNRWSFRRGEEQLSIDVSGRFQSNDGDAVRRLALAGEGVVYKSEIDVIADLNTGALVRLCPDWETEESPLFMMCADRRILRPLVRGLWTHLLQHFQKLSTSCPRIDGR</sequence>
<dbReference type="AlphaFoldDB" id="A0A246J385"/>
<dbReference type="InterPro" id="IPR005119">
    <property type="entry name" value="LysR_subst-bd"/>
</dbReference>
<proteinExistence type="inferred from homology"/>
<organism evidence="6 7">
    <name type="scientific">Roseateles aquatilis</name>
    <dbReference type="NCBI Taxonomy" id="431061"/>
    <lineage>
        <taxon>Bacteria</taxon>
        <taxon>Pseudomonadati</taxon>
        <taxon>Pseudomonadota</taxon>
        <taxon>Betaproteobacteria</taxon>
        <taxon>Burkholderiales</taxon>
        <taxon>Sphaerotilaceae</taxon>
        <taxon>Roseateles</taxon>
    </lineage>
</organism>
<protein>
    <submittedName>
        <fullName evidence="6">LysR family transcriptional regulator</fullName>
    </submittedName>
</protein>
<evidence type="ECO:0000313" key="6">
    <source>
        <dbReference type="EMBL" id="OWQ86912.1"/>
    </source>
</evidence>
<dbReference type="Proteomes" id="UP000197468">
    <property type="component" value="Unassembled WGS sequence"/>
</dbReference>
<dbReference type="SUPFAM" id="SSF46785">
    <property type="entry name" value="Winged helix' DNA-binding domain"/>
    <property type="match status" value="1"/>
</dbReference>
<dbReference type="SUPFAM" id="SSF53850">
    <property type="entry name" value="Periplasmic binding protein-like II"/>
    <property type="match status" value="1"/>
</dbReference>
<dbReference type="PRINTS" id="PR00039">
    <property type="entry name" value="HTHLYSR"/>
</dbReference>
<dbReference type="CDD" id="cd08422">
    <property type="entry name" value="PBP2_CrgA_like"/>
    <property type="match status" value="1"/>
</dbReference>
<evidence type="ECO:0000259" key="5">
    <source>
        <dbReference type="PROSITE" id="PS50931"/>
    </source>
</evidence>
<dbReference type="InterPro" id="IPR058163">
    <property type="entry name" value="LysR-type_TF_proteobact-type"/>
</dbReference>
<dbReference type="FunFam" id="3.40.190.290:FF:000001">
    <property type="entry name" value="Transcriptional regulator, LysR family"/>
    <property type="match status" value="1"/>
</dbReference>
<dbReference type="PANTHER" id="PTHR30537">
    <property type="entry name" value="HTH-TYPE TRANSCRIPTIONAL REGULATOR"/>
    <property type="match status" value="1"/>
</dbReference>
<keyword evidence="4" id="KW-0804">Transcription</keyword>
<keyword evidence="7" id="KW-1185">Reference proteome</keyword>
<dbReference type="PROSITE" id="PS50931">
    <property type="entry name" value="HTH_LYSR"/>
    <property type="match status" value="1"/>
</dbReference>
<dbReference type="Gene3D" id="1.10.10.10">
    <property type="entry name" value="Winged helix-like DNA-binding domain superfamily/Winged helix DNA-binding domain"/>
    <property type="match status" value="1"/>
</dbReference>
<comment type="caution">
    <text evidence="6">The sequence shown here is derived from an EMBL/GenBank/DDBJ whole genome shotgun (WGS) entry which is preliminary data.</text>
</comment>